<comment type="caution">
    <text evidence="3">The sequence shown here is derived from an EMBL/GenBank/DDBJ whole genome shotgun (WGS) entry which is preliminary data.</text>
</comment>
<keyword evidence="4" id="KW-1185">Reference proteome</keyword>
<evidence type="ECO:0000313" key="3">
    <source>
        <dbReference type="EMBL" id="KAE8659547.1"/>
    </source>
</evidence>
<feature type="compositionally biased region" description="Basic and acidic residues" evidence="1">
    <location>
        <begin position="401"/>
        <end position="422"/>
    </location>
</feature>
<feature type="compositionally biased region" description="Polar residues" evidence="1">
    <location>
        <begin position="936"/>
        <end position="952"/>
    </location>
</feature>
<dbReference type="PANTHER" id="PTHR38372">
    <property type="entry name" value="DENTIN SIALOPHOSPHOPROTEIN-LIKE PROTEIN"/>
    <property type="match status" value="1"/>
</dbReference>
<feature type="compositionally biased region" description="Low complexity" evidence="1">
    <location>
        <begin position="507"/>
        <end position="542"/>
    </location>
</feature>
<evidence type="ECO:0000259" key="2">
    <source>
        <dbReference type="PROSITE" id="PS51980"/>
    </source>
</evidence>
<feature type="compositionally biased region" description="Basic and acidic residues" evidence="1">
    <location>
        <begin position="684"/>
        <end position="693"/>
    </location>
</feature>
<feature type="compositionally biased region" description="Basic and acidic residues" evidence="1">
    <location>
        <begin position="643"/>
        <end position="664"/>
    </location>
</feature>
<feature type="compositionally biased region" description="Polar residues" evidence="1">
    <location>
        <begin position="962"/>
        <end position="974"/>
    </location>
</feature>
<feature type="region of interest" description="Disordered" evidence="1">
    <location>
        <begin position="1"/>
        <end position="69"/>
    </location>
</feature>
<feature type="compositionally biased region" description="Low complexity" evidence="1">
    <location>
        <begin position="484"/>
        <end position="499"/>
    </location>
</feature>
<feature type="compositionally biased region" description="Polar residues" evidence="1">
    <location>
        <begin position="867"/>
        <end position="885"/>
    </location>
</feature>
<dbReference type="SUPFAM" id="SSF144292">
    <property type="entry name" value="occludin/ELL-like"/>
    <property type="match status" value="1"/>
</dbReference>
<feature type="region of interest" description="Disordered" evidence="1">
    <location>
        <begin position="1089"/>
        <end position="1108"/>
    </location>
</feature>
<dbReference type="PANTHER" id="PTHR38372:SF2">
    <property type="entry name" value="DENTIN SIALOPHOSPHOPROTEIN-LIKE PROTEIN"/>
    <property type="match status" value="1"/>
</dbReference>
<dbReference type="EMBL" id="VEPZ02001737">
    <property type="protein sequence ID" value="KAE8659547.1"/>
    <property type="molecule type" value="Genomic_DNA"/>
</dbReference>
<feature type="compositionally biased region" description="Basic and acidic residues" evidence="1">
    <location>
        <begin position="442"/>
        <end position="465"/>
    </location>
</feature>
<dbReference type="InterPro" id="IPR010844">
    <property type="entry name" value="Occludin_ELL"/>
</dbReference>
<feature type="compositionally biased region" description="Acidic residues" evidence="1">
    <location>
        <begin position="545"/>
        <end position="557"/>
    </location>
</feature>
<dbReference type="Pfam" id="PF07303">
    <property type="entry name" value="Occludin_ELL"/>
    <property type="match status" value="1"/>
</dbReference>
<proteinExistence type="predicted"/>
<organism evidence="3 4">
    <name type="scientific">Hibiscus syriacus</name>
    <name type="common">Rose of Sharon</name>
    <dbReference type="NCBI Taxonomy" id="106335"/>
    <lineage>
        <taxon>Eukaryota</taxon>
        <taxon>Viridiplantae</taxon>
        <taxon>Streptophyta</taxon>
        <taxon>Embryophyta</taxon>
        <taxon>Tracheophyta</taxon>
        <taxon>Spermatophyta</taxon>
        <taxon>Magnoliopsida</taxon>
        <taxon>eudicotyledons</taxon>
        <taxon>Gunneridae</taxon>
        <taxon>Pentapetalae</taxon>
        <taxon>rosids</taxon>
        <taxon>malvids</taxon>
        <taxon>Malvales</taxon>
        <taxon>Malvaceae</taxon>
        <taxon>Malvoideae</taxon>
        <taxon>Hibiscus</taxon>
    </lineage>
</organism>
<accession>A0A6A2XTF0</accession>
<name>A0A6A2XTF0_HIBSY</name>
<dbReference type="Proteomes" id="UP000436088">
    <property type="component" value="Unassembled WGS sequence"/>
</dbReference>
<feature type="compositionally biased region" description="Basic and acidic residues" evidence="1">
    <location>
        <begin position="798"/>
        <end position="838"/>
    </location>
</feature>
<feature type="region of interest" description="Disordered" evidence="1">
    <location>
        <begin position="1047"/>
        <end position="1078"/>
    </location>
</feature>
<feature type="compositionally biased region" description="Basic and acidic residues" evidence="1">
    <location>
        <begin position="886"/>
        <end position="895"/>
    </location>
</feature>
<feature type="compositionally biased region" description="Basic and acidic residues" evidence="1">
    <location>
        <begin position="474"/>
        <end position="483"/>
    </location>
</feature>
<dbReference type="Gene3D" id="6.10.140.340">
    <property type="match status" value="1"/>
</dbReference>
<feature type="domain" description="OCEL" evidence="2">
    <location>
        <begin position="1116"/>
        <end position="1224"/>
    </location>
</feature>
<protein>
    <submittedName>
        <fullName evidence="3">Dentin sialophosphoprotein-related, putative isoform 2</fullName>
    </submittedName>
</protein>
<feature type="compositionally biased region" description="Gly residues" evidence="1">
    <location>
        <begin position="9"/>
        <end position="20"/>
    </location>
</feature>
<evidence type="ECO:0000256" key="1">
    <source>
        <dbReference type="SAM" id="MobiDB-lite"/>
    </source>
</evidence>
<evidence type="ECO:0000313" key="4">
    <source>
        <dbReference type="Proteomes" id="UP000436088"/>
    </source>
</evidence>
<feature type="compositionally biased region" description="Basic and acidic residues" evidence="1">
    <location>
        <begin position="907"/>
        <end position="934"/>
    </location>
</feature>
<feature type="region of interest" description="Disordered" evidence="1">
    <location>
        <begin position="397"/>
        <end position="979"/>
    </location>
</feature>
<dbReference type="AlphaFoldDB" id="A0A6A2XTF0"/>
<feature type="compositionally biased region" description="Basic and acidic residues" evidence="1">
    <location>
        <begin position="614"/>
        <end position="627"/>
    </location>
</feature>
<feature type="compositionally biased region" description="Basic and acidic residues" evidence="1">
    <location>
        <begin position="701"/>
        <end position="720"/>
    </location>
</feature>
<dbReference type="PROSITE" id="PS51980">
    <property type="entry name" value="OCEL"/>
    <property type="match status" value="1"/>
</dbReference>
<reference evidence="3" key="1">
    <citation type="submission" date="2019-09" db="EMBL/GenBank/DDBJ databases">
        <title>Draft genome information of white flower Hibiscus syriacus.</title>
        <authorList>
            <person name="Kim Y.-M."/>
        </authorList>
    </citation>
    <scope>NUCLEOTIDE SEQUENCE [LARGE SCALE GENOMIC DNA]</scope>
    <source>
        <strain evidence="3">YM2019G1</strain>
    </source>
</reference>
<feature type="compositionally biased region" description="Acidic residues" evidence="1">
    <location>
        <begin position="593"/>
        <end position="603"/>
    </location>
</feature>
<gene>
    <name evidence="3" type="ORF">F3Y22_tig00116962pilonHSYRG00626</name>
</gene>
<feature type="compositionally biased region" description="Basic and acidic residues" evidence="1">
    <location>
        <begin position="1097"/>
        <end position="1108"/>
    </location>
</feature>
<sequence>MYGGSSKLGRGGGGGRGGRGTQNRSSFPPPPPHRPSSATQSGRLSLGSAPRNRPGIGSGSGPAPSVEESFSLVSGNNPLAFAMIIRLAPDLVEEIRRLEAQGETARIKFDSIPTHPTGNVIDVGGKEFRFTWSREFGDLCDIYEERQMGEDGNGLLVESGCAWRKLNVQRVLDESTTNQVKMRSEEAERMHKSRKSIILDHGNPSMKNQIKQLVAAEASPWKSHFKKKEIAFKKQKVDTPQAAGPTKSGFKSGLISAATAKGRRSSSPLPSPPECSGAAASPIGIGNTAKTHTSSEDVIPLQVKSKENISISEKEILTRATSVVREMQERRGNFGPKPTNLQSLLISLLKENPKGMSLKARDMAVGDTIPNSARNIEPILKKIATFHAPGRYFLKPGVELESSKKSSSESRSSPEDNRHEAPAPEENQDQIPARASLSMENVTHDEMEEQTHLDPKLTVESKVLEQIDIQQHSPKLDGERKASENSGGPANSASNSGSDSESDSDSSDSGSDNGSHSRSASPAASGSGSSSDSESDASSNSKEGSDEDVDIMTSDDDKETKQDKPTSEPGLLTSPVPWQAEHDTSLQNVMVENQDDDGSDAVDIEGNVSDAVDFEGHGSDAVDIEKDLPEDDQETGMAANTNKDCEKHQEGTKPSSSDHDEFQERQNFIGNLFDDTENTIKSNTRNEKSDYSVKSKGKSKRGSDLKDIDGKPERSKRLKSESMSQPPVSGSGDAEFFGSSRPIDEPYQSSNKSDKEHADSQKGYNQVFPRKSGTDFHQSGRKSSDPGVRTKAVNTAERPLKHAESSEHGSKFTEKNVPKKDNPSRDTQNEDDLMKEKNPLTNPKGDTGDKNVVPSDFHHRKHGETVGKSNDAGQISGSYINSSPKDNSRVSEDRYTANGKSNILQRELSHLELGEIREPVIEETPTKKQFERKGSFKQSVSRPSTSDNSNPDLSRGKPIGKTNWNSGKTCSPNLSGLKRTPEHLVDDLSRSHHRVIQSQQQQLSRFDRPEVPSQFNKLADNSKTKQTDTGAKLGVGLEDYGESQKKAPACAPQQQESKRESVSQFIKGSKMPKSNKMADMTDTCKDAVQKEGNVNDQNKRGSSSDKDYLPYFKYEKDEPVRRGPIKDSSQYEEYVNEFCEKYESYKDLDKVLHTYGYEFEKLGKDLEYWKGRDKEKYYKTLDQLMKSYHQCGMRHKRLKKIFVVLHQELKNLKQRLVEYAESHSTD</sequence>
<feature type="region of interest" description="Disordered" evidence="1">
    <location>
        <begin position="258"/>
        <end position="295"/>
    </location>
</feature>